<keyword evidence="5 9" id="KW-0808">Transferase</keyword>
<comment type="caution">
    <text evidence="11">The sequence shown here is derived from an EMBL/GenBank/DDBJ whole genome shotgun (WGS) entry which is preliminary data.</text>
</comment>
<dbReference type="InterPro" id="IPR003043">
    <property type="entry name" value="Uropor_MeTrfase_CS"/>
</dbReference>
<dbReference type="InterPro" id="IPR014777">
    <property type="entry name" value="4pyrrole_Mease_sub1"/>
</dbReference>
<dbReference type="InterPro" id="IPR006366">
    <property type="entry name" value="CobA/CysG_C"/>
</dbReference>
<dbReference type="EMBL" id="BAABJZ010000020">
    <property type="protein sequence ID" value="GAA4881342.1"/>
    <property type="molecule type" value="Genomic_DNA"/>
</dbReference>
<dbReference type="NCBIfam" id="NF004790">
    <property type="entry name" value="PRK06136.1"/>
    <property type="match status" value="1"/>
</dbReference>
<dbReference type="PROSITE" id="PS00839">
    <property type="entry name" value="SUMT_1"/>
    <property type="match status" value="1"/>
</dbReference>
<protein>
    <recommendedName>
        <fullName evidence="3">uroporphyrinogen-III C-methyltransferase</fullName>
        <ecNumber evidence="3">2.1.1.107</ecNumber>
    </recommendedName>
</protein>
<proteinExistence type="inferred from homology"/>
<evidence type="ECO:0000256" key="7">
    <source>
        <dbReference type="ARBA" id="ARBA00023244"/>
    </source>
</evidence>
<gene>
    <name evidence="11" type="primary">cobA_1</name>
    <name evidence="11" type="ORF">GCM10023333_14360</name>
</gene>
<dbReference type="SUPFAM" id="SSF53790">
    <property type="entry name" value="Tetrapyrrole methylase"/>
    <property type="match status" value="1"/>
</dbReference>
<reference evidence="12" key="1">
    <citation type="journal article" date="2019" name="Int. J. Syst. Evol. Microbiol.">
        <title>The Global Catalogue of Microorganisms (GCM) 10K type strain sequencing project: providing services to taxonomists for standard genome sequencing and annotation.</title>
        <authorList>
            <consortium name="The Broad Institute Genomics Platform"/>
            <consortium name="The Broad Institute Genome Sequencing Center for Infectious Disease"/>
            <person name="Wu L."/>
            <person name="Ma J."/>
        </authorList>
    </citation>
    <scope>NUCLEOTIDE SEQUENCE [LARGE SCALE GENOMIC DNA]</scope>
    <source>
        <strain evidence="12">JCM 18401</strain>
    </source>
</reference>
<dbReference type="PANTHER" id="PTHR45790:SF1">
    <property type="entry name" value="SIROHEME SYNTHASE"/>
    <property type="match status" value="1"/>
</dbReference>
<comment type="similarity">
    <text evidence="2 9">Belongs to the precorrin methyltransferase family.</text>
</comment>
<evidence type="ECO:0000256" key="8">
    <source>
        <dbReference type="ARBA" id="ARBA00025705"/>
    </source>
</evidence>
<evidence type="ECO:0000313" key="11">
    <source>
        <dbReference type="EMBL" id="GAA4881342.1"/>
    </source>
</evidence>
<dbReference type="InterPro" id="IPR050161">
    <property type="entry name" value="Siro_Cobalamin_biosynth"/>
</dbReference>
<dbReference type="Pfam" id="PF00590">
    <property type="entry name" value="TP_methylase"/>
    <property type="match status" value="1"/>
</dbReference>
<name>A0ABP9EMW1_9GAMM</name>
<evidence type="ECO:0000256" key="5">
    <source>
        <dbReference type="ARBA" id="ARBA00022679"/>
    </source>
</evidence>
<dbReference type="NCBIfam" id="TIGR01469">
    <property type="entry name" value="cobA_cysG_Cterm"/>
    <property type="match status" value="1"/>
</dbReference>
<evidence type="ECO:0000256" key="3">
    <source>
        <dbReference type="ARBA" id="ARBA00012162"/>
    </source>
</evidence>
<evidence type="ECO:0000313" key="12">
    <source>
        <dbReference type="Proteomes" id="UP001499988"/>
    </source>
</evidence>
<dbReference type="Proteomes" id="UP001499988">
    <property type="component" value="Unassembled WGS sequence"/>
</dbReference>
<dbReference type="PANTHER" id="PTHR45790">
    <property type="entry name" value="SIROHEME SYNTHASE-RELATED"/>
    <property type="match status" value="1"/>
</dbReference>
<dbReference type="InterPro" id="IPR014776">
    <property type="entry name" value="4pyrrole_Mease_sub2"/>
</dbReference>
<sequence>MLLISAGPGDPGLLTLHAYQALQKAEVILHDALVSSAILALIPSGVTLIAVGKRCGAHSMDQREIERVMIAKAHAGLRVVRLKGGDAMMFGRIGEEMAALKAAAVPYRVVPGVTAASACSAYGAMPLTHRSLSQGVTLITGRGRDGGSVADWSPYVALGHTLVIYMGLKRAAAIQQGLLQAGLDGQTPVAIVGQASQPGHQRVIGRLEQLTSLSQTPGLPSPAAIIVGAVVQLADELDWFQSNDRLDWKSLNTNLFSAAM</sequence>
<dbReference type="Gene3D" id="3.30.950.10">
    <property type="entry name" value="Methyltransferase, Cobalt-precorrin-4 Transmethylase, Domain 2"/>
    <property type="match status" value="1"/>
</dbReference>
<evidence type="ECO:0000256" key="1">
    <source>
        <dbReference type="ARBA" id="ARBA00004953"/>
    </source>
</evidence>
<evidence type="ECO:0000256" key="2">
    <source>
        <dbReference type="ARBA" id="ARBA00005879"/>
    </source>
</evidence>
<comment type="pathway">
    <text evidence="8">Porphyrin-containing compound metabolism; siroheme biosynthesis; precorrin-2 from uroporphyrinogen III: step 1/1.</text>
</comment>
<evidence type="ECO:0000256" key="6">
    <source>
        <dbReference type="ARBA" id="ARBA00022691"/>
    </source>
</evidence>
<evidence type="ECO:0000259" key="10">
    <source>
        <dbReference type="Pfam" id="PF00590"/>
    </source>
</evidence>
<keyword evidence="7" id="KW-0627">Porphyrin biosynthesis</keyword>
<dbReference type="InterPro" id="IPR000878">
    <property type="entry name" value="4pyrrol_Mease"/>
</dbReference>
<evidence type="ECO:0000256" key="4">
    <source>
        <dbReference type="ARBA" id="ARBA00022603"/>
    </source>
</evidence>
<organism evidence="11 12">
    <name type="scientific">Ferrimonas pelagia</name>
    <dbReference type="NCBI Taxonomy" id="1177826"/>
    <lineage>
        <taxon>Bacteria</taxon>
        <taxon>Pseudomonadati</taxon>
        <taxon>Pseudomonadota</taxon>
        <taxon>Gammaproteobacteria</taxon>
        <taxon>Alteromonadales</taxon>
        <taxon>Ferrimonadaceae</taxon>
        <taxon>Ferrimonas</taxon>
    </lineage>
</organism>
<dbReference type="EC" id="2.1.1.107" evidence="3"/>
<dbReference type="Gene3D" id="3.40.1010.10">
    <property type="entry name" value="Cobalt-precorrin-4 Transmethylase, Domain 1"/>
    <property type="match status" value="1"/>
</dbReference>
<accession>A0ABP9EMW1</accession>
<comment type="pathway">
    <text evidence="1">Cofactor biosynthesis; adenosylcobalamin biosynthesis.</text>
</comment>
<dbReference type="PROSITE" id="PS00840">
    <property type="entry name" value="SUMT_2"/>
    <property type="match status" value="1"/>
</dbReference>
<keyword evidence="4 9" id="KW-0489">Methyltransferase</keyword>
<evidence type="ECO:0000256" key="9">
    <source>
        <dbReference type="RuleBase" id="RU003960"/>
    </source>
</evidence>
<dbReference type="CDD" id="cd11642">
    <property type="entry name" value="SUMT"/>
    <property type="match status" value="1"/>
</dbReference>
<feature type="domain" description="Tetrapyrrole methylase" evidence="10">
    <location>
        <begin position="3"/>
        <end position="210"/>
    </location>
</feature>
<keyword evidence="6" id="KW-0949">S-adenosyl-L-methionine</keyword>
<dbReference type="InterPro" id="IPR035996">
    <property type="entry name" value="4pyrrol_Methylase_sf"/>
</dbReference>
<keyword evidence="12" id="KW-1185">Reference proteome</keyword>